<dbReference type="Proteomes" id="UP000249464">
    <property type="component" value="Unassembled WGS sequence"/>
</dbReference>
<sequence>MSTLEMFLHRQLVILHVGRIDFVRLRIRVIGTLSSNHARKQALCGSPSHGRSSTARFGGVTIMGSEAMPSRYSQVIAYTNYQHCVFWLLAAADRMTETEQAKAQRFADFFGVGDGLASKTEDFIALPRELLLPATTRNRSGLIRHVYPVPRSNWTICR</sequence>
<evidence type="ECO:0000313" key="2">
    <source>
        <dbReference type="Proteomes" id="UP000249464"/>
    </source>
</evidence>
<protein>
    <submittedName>
        <fullName evidence="1">BQ5605_C006g03856 protein</fullName>
    </submittedName>
</protein>
<dbReference type="EMBL" id="FQNC01000044">
    <property type="protein sequence ID" value="SGY54226.1"/>
    <property type="molecule type" value="Genomic_DNA"/>
</dbReference>
<name>A0A2X0M585_9BASI</name>
<evidence type="ECO:0000313" key="1">
    <source>
        <dbReference type="EMBL" id="SGY54226.1"/>
    </source>
</evidence>
<reference evidence="1 2" key="1">
    <citation type="submission" date="2016-11" db="EMBL/GenBank/DDBJ databases">
        <authorList>
            <person name="Jaros S."/>
            <person name="Januszkiewicz K."/>
            <person name="Wedrychowicz H."/>
        </authorList>
    </citation>
    <scope>NUCLEOTIDE SEQUENCE [LARGE SCALE GENOMIC DNA]</scope>
</reference>
<organism evidence="1 2">
    <name type="scientific">Microbotryum silenes-dioicae</name>
    <dbReference type="NCBI Taxonomy" id="796604"/>
    <lineage>
        <taxon>Eukaryota</taxon>
        <taxon>Fungi</taxon>
        <taxon>Dikarya</taxon>
        <taxon>Basidiomycota</taxon>
        <taxon>Pucciniomycotina</taxon>
        <taxon>Microbotryomycetes</taxon>
        <taxon>Microbotryales</taxon>
        <taxon>Microbotryaceae</taxon>
        <taxon>Microbotryum</taxon>
    </lineage>
</organism>
<gene>
    <name evidence="1" type="primary">BQ5605_C006g03856</name>
    <name evidence="1" type="ORF">BQ5605_C006G03856</name>
</gene>
<accession>A0A2X0M585</accession>
<keyword evidence="2" id="KW-1185">Reference proteome</keyword>
<dbReference type="AlphaFoldDB" id="A0A2X0M585"/>
<proteinExistence type="predicted"/>